<evidence type="ECO:0000313" key="2">
    <source>
        <dbReference type="EMBL" id="ALU29973.1"/>
    </source>
</evidence>
<organism evidence="2 3">
    <name type="scientific">Sulfolobus acidocaldarius</name>
    <dbReference type="NCBI Taxonomy" id="2285"/>
    <lineage>
        <taxon>Archaea</taxon>
        <taxon>Thermoproteota</taxon>
        <taxon>Thermoprotei</taxon>
        <taxon>Sulfolobales</taxon>
        <taxon>Sulfolobaceae</taxon>
        <taxon>Sulfolobus</taxon>
    </lineage>
</organism>
<protein>
    <submittedName>
        <fullName evidence="2">Glycosyl transferase</fullName>
    </submittedName>
</protein>
<dbReference type="InterPro" id="IPR029044">
    <property type="entry name" value="Nucleotide-diphossugar_trans"/>
</dbReference>
<dbReference type="Pfam" id="PF00535">
    <property type="entry name" value="Glycos_transf_2"/>
    <property type="match status" value="1"/>
</dbReference>
<evidence type="ECO:0000259" key="1">
    <source>
        <dbReference type="Pfam" id="PF00535"/>
    </source>
</evidence>
<dbReference type="SUPFAM" id="SSF53448">
    <property type="entry name" value="Nucleotide-diphospho-sugar transferases"/>
    <property type="match status" value="1"/>
</dbReference>
<accession>A0A0U3GIM8</accession>
<dbReference type="RefSeq" id="WP_011278720.1">
    <property type="nucleotide sequence ID" value="NZ_BHWZ01000005.1"/>
</dbReference>
<dbReference type="AlphaFoldDB" id="A0A0U3GIM8"/>
<proteinExistence type="predicted"/>
<dbReference type="Proteomes" id="UP000065473">
    <property type="component" value="Chromosome"/>
</dbReference>
<dbReference type="EMBL" id="CP013694">
    <property type="protein sequence ID" value="ALU29973.1"/>
    <property type="molecule type" value="Genomic_DNA"/>
</dbReference>
<name>A0A0U3GIM8_9CREN</name>
<feature type="domain" description="Glycosyltransferase 2-like" evidence="1">
    <location>
        <begin position="6"/>
        <end position="115"/>
    </location>
</feature>
<keyword evidence="2" id="KW-0808">Transferase</keyword>
<dbReference type="OMA" id="PIMIDFR"/>
<evidence type="ECO:0000313" key="3">
    <source>
        <dbReference type="Proteomes" id="UP000065473"/>
    </source>
</evidence>
<dbReference type="CDD" id="cd00761">
    <property type="entry name" value="Glyco_tranf_GTA_type"/>
    <property type="match status" value="1"/>
</dbReference>
<dbReference type="PANTHER" id="PTHR22916:SF3">
    <property type="entry name" value="UDP-GLCNAC:BETAGAL BETA-1,3-N-ACETYLGLUCOSAMINYLTRANSFERASE-LIKE PROTEIN 1"/>
    <property type="match status" value="1"/>
</dbReference>
<reference evidence="2 3" key="1">
    <citation type="submission" date="2015-12" db="EMBL/GenBank/DDBJ databases">
        <title>A stable core within a dynamic pangenome in Sulfolobus acidocaldarius.</title>
        <authorList>
            <person name="Anderson R."/>
            <person name="Kouris A."/>
            <person name="Seward C."/>
            <person name="Campbell K."/>
            <person name="Whitaker R."/>
        </authorList>
    </citation>
    <scope>NUCLEOTIDE SEQUENCE [LARGE SCALE GENOMIC DNA]</scope>
    <source>
        <strain evidence="2 3">GG12-C01-09</strain>
    </source>
</reference>
<dbReference type="GO" id="GO:0016758">
    <property type="term" value="F:hexosyltransferase activity"/>
    <property type="evidence" value="ECO:0007669"/>
    <property type="project" value="UniProtKB-ARBA"/>
</dbReference>
<dbReference type="InterPro" id="IPR001173">
    <property type="entry name" value="Glyco_trans_2-like"/>
</dbReference>
<sequence>MPKDFSVIITSYNRKQFLTSLIDSLLIYTKNYDSEIIVVKNFLDERIDSYLDSLPVINIYSKDTTLGGKLKDGISRSSGNIIFFVEDDDLFHPDKIPRVLNTFGNRASISRIDFYHNAALTFSDQIPNKIEVKNEVDVFKPSNNSRSLLNTLYHKHKAGFNVSSIVLDRNFAVESSDLLGKVKLTADTFLFFYAWEKRRNIAIDKNTLTFYRRVQQSKDTVNLEVFKMQLEDAELFEKVFTDKIIMENIQKMKVYRELLYKIMSGEKSGLSYVWRIAKDLQWIKWDWFMFLLSVINSASNKLARKIYLRMLRSNSMFS</sequence>
<dbReference type="GeneID" id="14552417"/>
<dbReference type="Gene3D" id="3.90.550.10">
    <property type="entry name" value="Spore Coat Polysaccharide Biosynthesis Protein SpsA, Chain A"/>
    <property type="match status" value="1"/>
</dbReference>
<gene>
    <name evidence="2" type="ORF">ATY89_08520</name>
</gene>
<dbReference type="PANTHER" id="PTHR22916">
    <property type="entry name" value="GLYCOSYLTRANSFERASE"/>
    <property type="match status" value="1"/>
</dbReference>